<keyword evidence="2" id="KW-1185">Reference proteome</keyword>
<evidence type="ECO:0000313" key="2">
    <source>
        <dbReference type="Proteomes" id="UP001524587"/>
    </source>
</evidence>
<dbReference type="RefSeq" id="WP_422865412.1">
    <property type="nucleotide sequence ID" value="NZ_JAMSKV010000018.1"/>
</dbReference>
<sequence length="110" mass="12057">MGQVAIARRQLDTAPRTVFLPGQGERRLAIPKRSAIAATTISALSGWIASGTLKSFWVTCAKRAGEITIFKPGWWREGSDRPYPVDWLAQGRKSGGQSCLRLDVRTPCIS</sequence>
<comment type="caution">
    <text evidence="1">The sequence shown here is derived from an EMBL/GenBank/DDBJ whole genome shotgun (WGS) entry which is preliminary data.</text>
</comment>
<proteinExistence type="predicted"/>
<reference evidence="1 2" key="1">
    <citation type="submission" date="2022-06" db="EMBL/GenBank/DDBJ databases">
        <title>Endosaccharibacter gen. nov., sp. nov., endophytic bacteria isolated from sugarcane.</title>
        <authorList>
            <person name="Pitiwittayakul N."/>
            <person name="Yukphan P."/>
            <person name="Charoenyingcharoen P."/>
            <person name="Tanasupawat S."/>
        </authorList>
    </citation>
    <scope>NUCLEOTIDE SEQUENCE [LARGE SCALE GENOMIC DNA]</scope>
    <source>
        <strain evidence="1 2">KSS8</strain>
    </source>
</reference>
<protein>
    <submittedName>
        <fullName evidence="1">Uncharacterized protein</fullName>
    </submittedName>
</protein>
<name>A0ABT1WB11_9PROT</name>
<evidence type="ECO:0000313" key="1">
    <source>
        <dbReference type="EMBL" id="MCQ8279923.1"/>
    </source>
</evidence>
<organism evidence="1 2">
    <name type="scientific">Endosaccharibacter trunci</name>
    <dbReference type="NCBI Taxonomy" id="2812733"/>
    <lineage>
        <taxon>Bacteria</taxon>
        <taxon>Pseudomonadati</taxon>
        <taxon>Pseudomonadota</taxon>
        <taxon>Alphaproteobacteria</taxon>
        <taxon>Acetobacterales</taxon>
        <taxon>Acetobacteraceae</taxon>
        <taxon>Endosaccharibacter</taxon>
    </lineage>
</organism>
<gene>
    <name evidence="1" type="ORF">NFI95_15885</name>
</gene>
<dbReference type="EMBL" id="JAMSKV010000018">
    <property type="protein sequence ID" value="MCQ8279923.1"/>
    <property type="molecule type" value="Genomic_DNA"/>
</dbReference>
<accession>A0ABT1WB11</accession>
<dbReference type="Proteomes" id="UP001524587">
    <property type="component" value="Unassembled WGS sequence"/>
</dbReference>